<evidence type="ECO:0000256" key="4">
    <source>
        <dbReference type="ARBA" id="ARBA00023015"/>
    </source>
</evidence>
<keyword evidence="3" id="KW-0862">Zinc</keyword>
<evidence type="ECO:0000256" key="1">
    <source>
        <dbReference type="ARBA" id="ARBA00007957"/>
    </source>
</evidence>
<evidence type="ECO:0000256" key="3">
    <source>
        <dbReference type="ARBA" id="ARBA00022833"/>
    </source>
</evidence>
<dbReference type="InterPro" id="IPR036388">
    <property type="entry name" value="WH-like_DNA-bd_sf"/>
</dbReference>
<keyword evidence="6" id="KW-0804">Transcription</keyword>
<accession>A0ABR9ZPP8</accession>
<dbReference type="Gene3D" id="3.30.1490.190">
    <property type="match status" value="1"/>
</dbReference>
<dbReference type="Proteomes" id="UP000614200">
    <property type="component" value="Unassembled WGS sequence"/>
</dbReference>
<dbReference type="SUPFAM" id="SSF46785">
    <property type="entry name" value="Winged helix' DNA-binding domain"/>
    <property type="match status" value="1"/>
</dbReference>
<keyword evidence="4" id="KW-0805">Transcription regulation</keyword>
<evidence type="ECO:0000256" key="5">
    <source>
        <dbReference type="ARBA" id="ARBA00023125"/>
    </source>
</evidence>
<dbReference type="InterPro" id="IPR002481">
    <property type="entry name" value="FUR"/>
</dbReference>
<comment type="similarity">
    <text evidence="1">Belongs to the Fur family.</text>
</comment>
<dbReference type="InterPro" id="IPR043135">
    <property type="entry name" value="Fur_C"/>
</dbReference>
<keyword evidence="2" id="KW-0678">Repressor</keyword>
<evidence type="ECO:0000313" key="8">
    <source>
        <dbReference type="Proteomes" id="UP000614200"/>
    </source>
</evidence>
<name>A0ABR9ZPP8_9FIRM</name>
<dbReference type="PANTHER" id="PTHR33202:SF7">
    <property type="entry name" value="FERRIC UPTAKE REGULATION PROTEIN"/>
    <property type="match status" value="1"/>
</dbReference>
<dbReference type="InterPro" id="IPR036390">
    <property type="entry name" value="WH_DNA-bd_sf"/>
</dbReference>
<organism evidence="7 8">
    <name type="scientific">Fusibacter ferrireducens</name>
    <dbReference type="NCBI Taxonomy" id="2785058"/>
    <lineage>
        <taxon>Bacteria</taxon>
        <taxon>Bacillati</taxon>
        <taxon>Bacillota</taxon>
        <taxon>Clostridia</taxon>
        <taxon>Eubacteriales</taxon>
        <taxon>Eubacteriales Family XII. Incertae Sedis</taxon>
        <taxon>Fusibacter</taxon>
    </lineage>
</organism>
<keyword evidence="8" id="KW-1185">Reference proteome</keyword>
<dbReference type="CDD" id="cd07153">
    <property type="entry name" value="Fur_like"/>
    <property type="match status" value="1"/>
</dbReference>
<sequence>MKQMETCKKVFINVGIKYSKQRAIILELLNASEQPLTAEALYQKILEAEVSMNLSTVYRVLELFTVKGLATKNYIGDMNKALYERNRMEHKHYLICLKCKRNIPIYECPIEKFGKYLEEKLNIDIVSHKVELYGYCSDCKQ</sequence>
<proteinExistence type="inferred from homology"/>
<protein>
    <submittedName>
        <fullName evidence="7">Transcriptional repressor</fullName>
    </submittedName>
</protein>
<comment type="caution">
    <text evidence="7">The sequence shown here is derived from an EMBL/GenBank/DDBJ whole genome shotgun (WGS) entry which is preliminary data.</text>
</comment>
<evidence type="ECO:0000256" key="2">
    <source>
        <dbReference type="ARBA" id="ARBA00022491"/>
    </source>
</evidence>
<dbReference type="PANTHER" id="PTHR33202">
    <property type="entry name" value="ZINC UPTAKE REGULATION PROTEIN"/>
    <property type="match status" value="1"/>
</dbReference>
<dbReference type="Pfam" id="PF01475">
    <property type="entry name" value="FUR"/>
    <property type="match status" value="1"/>
</dbReference>
<reference evidence="7 8" key="1">
    <citation type="submission" date="2020-11" db="EMBL/GenBank/DDBJ databases">
        <title>Fusibacter basophilias sp. nov.</title>
        <authorList>
            <person name="Qiu D."/>
        </authorList>
    </citation>
    <scope>NUCLEOTIDE SEQUENCE [LARGE SCALE GENOMIC DNA]</scope>
    <source>
        <strain evidence="7 8">Q10-2</strain>
    </source>
</reference>
<dbReference type="EMBL" id="JADKNH010000002">
    <property type="protein sequence ID" value="MBF4692443.1"/>
    <property type="molecule type" value="Genomic_DNA"/>
</dbReference>
<gene>
    <name evidence="7" type="ORF">ISU02_04910</name>
</gene>
<dbReference type="RefSeq" id="WP_194700673.1">
    <property type="nucleotide sequence ID" value="NZ_JADKNH010000002.1"/>
</dbReference>
<evidence type="ECO:0000256" key="6">
    <source>
        <dbReference type="ARBA" id="ARBA00023163"/>
    </source>
</evidence>
<evidence type="ECO:0000313" key="7">
    <source>
        <dbReference type="EMBL" id="MBF4692443.1"/>
    </source>
</evidence>
<keyword evidence="5" id="KW-0238">DNA-binding</keyword>
<dbReference type="Gene3D" id="1.10.10.10">
    <property type="entry name" value="Winged helix-like DNA-binding domain superfamily/Winged helix DNA-binding domain"/>
    <property type="match status" value="1"/>
</dbReference>